<evidence type="ECO:0000313" key="2">
    <source>
        <dbReference type="Proteomes" id="UP001196413"/>
    </source>
</evidence>
<organism evidence="1 2">
    <name type="scientific">Parelaphostrongylus tenuis</name>
    <name type="common">Meningeal worm</name>
    <dbReference type="NCBI Taxonomy" id="148309"/>
    <lineage>
        <taxon>Eukaryota</taxon>
        <taxon>Metazoa</taxon>
        <taxon>Ecdysozoa</taxon>
        <taxon>Nematoda</taxon>
        <taxon>Chromadorea</taxon>
        <taxon>Rhabditida</taxon>
        <taxon>Rhabditina</taxon>
        <taxon>Rhabditomorpha</taxon>
        <taxon>Strongyloidea</taxon>
        <taxon>Metastrongylidae</taxon>
        <taxon>Parelaphostrongylus</taxon>
    </lineage>
</organism>
<keyword evidence="2" id="KW-1185">Reference proteome</keyword>
<accession>A0AAD5R3X6</accession>
<proteinExistence type="predicted"/>
<protein>
    <submittedName>
        <fullName evidence="1">Uncharacterized protein</fullName>
    </submittedName>
</protein>
<sequence length="135" mass="14704">MDYAGEKLGPISKSERALSGRVMPPDTVTLDVSGTLLKSLSFCRVEILSDTIANIGTRELSDHQIAVVNGCCGSDHQVKKLYDKARGTHHRVQSAQFHIDHLPLYIVPPAFNSYNPLDAPLAKACTDHTSETSNT</sequence>
<reference evidence="1" key="1">
    <citation type="submission" date="2021-06" db="EMBL/GenBank/DDBJ databases">
        <title>Parelaphostrongylus tenuis whole genome reference sequence.</title>
        <authorList>
            <person name="Garwood T.J."/>
            <person name="Larsen P.A."/>
            <person name="Fountain-Jones N.M."/>
            <person name="Garbe J.R."/>
            <person name="Macchietto M.G."/>
            <person name="Kania S.A."/>
            <person name="Gerhold R.W."/>
            <person name="Richards J.E."/>
            <person name="Wolf T.M."/>
        </authorList>
    </citation>
    <scope>NUCLEOTIDE SEQUENCE</scope>
    <source>
        <strain evidence="1">MNPRO001-30</strain>
        <tissue evidence="1">Meninges</tissue>
    </source>
</reference>
<evidence type="ECO:0000313" key="1">
    <source>
        <dbReference type="EMBL" id="KAJ1369135.1"/>
    </source>
</evidence>
<name>A0AAD5R3X6_PARTN</name>
<comment type="caution">
    <text evidence="1">The sequence shown here is derived from an EMBL/GenBank/DDBJ whole genome shotgun (WGS) entry which is preliminary data.</text>
</comment>
<dbReference type="AlphaFoldDB" id="A0AAD5R3X6"/>
<dbReference type="EMBL" id="JAHQIW010006416">
    <property type="protein sequence ID" value="KAJ1369135.1"/>
    <property type="molecule type" value="Genomic_DNA"/>
</dbReference>
<gene>
    <name evidence="1" type="ORF">KIN20_030537</name>
</gene>
<dbReference type="Proteomes" id="UP001196413">
    <property type="component" value="Unassembled WGS sequence"/>
</dbReference>